<sequence length="306" mass="33587">MLANIQRLITLILVAAACGWLLYFRSSAPFLAISGFLVIALGYTAFLALEFLLLRRINKSDPAPQASWGELFRAWVGETLTAPRVFCWRQPFRANAVPDKLSPQAGLQGRRGVVFVHGFFCNRGLWTPWLKRLQGTGHAFVALNLEPLFGSIDDYVPQIDAAVRQVTEATGLPPVLVCHSMGGLAARAWLKARQAEARVHHVVTIGTPHRGTWLARFGHARNGRQMRLGSSWQAQLDHGMPLGRHALFTCWYSSSDNIVFPASTATLPGADNRLVRGAAHVQMAFLPQIMDTTLALLDNKAVGCVG</sequence>
<dbReference type="PANTHER" id="PTHR37946:SF1">
    <property type="entry name" value="SLL1969 PROTEIN"/>
    <property type="match status" value="1"/>
</dbReference>
<gene>
    <name evidence="3" type="ORF">ACFQND_00635</name>
</gene>
<dbReference type="SUPFAM" id="SSF53474">
    <property type="entry name" value="alpha/beta-Hydrolases"/>
    <property type="match status" value="1"/>
</dbReference>
<protein>
    <submittedName>
        <fullName evidence="3">Esterase/lipase family protein</fullName>
    </submittedName>
</protein>
<accession>A0ABW1TR41</accession>
<keyword evidence="1" id="KW-0812">Transmembrane</keyword>
<dbReference type="InterPro" id="IPR029058">
    <property type="entry name" value="AB_hydrolase_fold"/>
</dbReference>
<dbReference type="Pfam" id="PF12697">
    <property type="entry name" value="Abhydrolase_6"/>
    <property type="match status" value="1"/>
</dbReference>
<dbReference type="Gene3D" id="3.40.50.1820">
    <property type="entry name" value="alpha/beta hydrolase"/>
    <property type="match status" value="1"/>
</dbReference>
<evidence type="ECO:0000313" key="4">
    <source>
        <dbReference type="Proteomes" id="UP001596270"/>
    </source>
</evidence>
<feature type="transmembrane region" description="Helical" evidence="1">
    <location>
        <begin position="30"/>
        <end position="54"/>
    </location>
</feature>
<evidence type="ECO:0000313" key="3">
    <source>
        <dbReference type="EMBL" id="MFC6279745.1"/>
    </source>
</evidence>
<dbReference type="InterPro" id="IPR000073">
    <property type="entry name" value="AB_hydrolase_1"/>
</dbReference>
<keyword evidence="4" id="KW-1185">Reference proteome</keyword>
<feature type="domain" description="AB hydrolase-1" evidence="2">
    <location>
        <begin position="113"/>
        <end position="222"/>
    </location>
</feature>
<dbReference type="PANTHER" id="PTHR37946">
    <property type="entry name" value="SLL1969 PROTEIN"/>
    <property type="match status" value="1"/>
</dbReference>
<dbReference type="RefSeq" id="WP_371434661.1">
    <property type="nucleotide sequence ID" value="NZ_JBHSRS010000001.1"/>
</dbReference>
<comment type="caution">
    <text evidence="3">The sequence shown here is derived from an EMBL/GenBank/DDBJ whole genome shotgun (WGS) entry which is preliminary data.</text>
</comment>
<name>A0ABW1TR41_9BURK</name>
<keyword evidence="1" id="KW-1133">Transmembrane helix</keyword>
<dbReference type="Proteomes" id="UP001596270">
    <property type="component" value="Unassembled WGS sequence"/>
</dbReference>
<dbReference type="PROSITE" id="PS51257">
    <property type="entry name" value="PROKAR_LIPOPROTEIN"/>
    <property type="match status" value="1"/>
</dbReference>
<organism evidence="3 4">
    <name type="scientific">Polaromonas aquatica</name>
    <dbReference type="NCBI Taxonomy" id="332657"/>
    <lineage>
        <taxon>Bacteria</taxon>
        <taxon>Pseudomonadati</taxon>
        <taxon>Pseudomonadota</taxon>
        <taxon>Betaproteobacteria</taxon>
        <taxon>Burkholderiales</taxon>
        <taxon>Comamonadaceae</taxon>
        <taxon>Polaromonas</taxon>
    </lineage>
</organism>
<evidence type="ECO:0000259" key="2">
    <source>
        <dbReference type="Pfam" id="PF12697"/>
    </source>
</evidence>
<reference evidence="4" key="1">
    <citation type="journal article" date="2019" name="Int. J. Syst. Evol. Microbiol.">
        <title>The Global Catalogue of Microorganisms (GCM) 10K type strain sequencing project: providing services to taxonomists for standard genome sequencing and annotation.</title>
        <authorList>
            <consortium name="The Broad Institute Genomics Platform"/>
            <consortium name="The Broad Institute Genome Sequencing Center for Infectious Disease"/>
            <person name="Wu L."/>
            <person name="Ma J."/>
        </authorList>
    </citation>
    <scope>NUCLEOTIDE SEQUENCE [LARGE SCALE GENOMIC DNA]</scope>
    <source>
        <strain evidence="4">CCUG 39402</strain>
    </source>
</reference>
<proteinExistence type="predicted"/>
<keyword evidence="1" id="KW-0472">Membrane</keyword>
<dbReference type="EMBL" id="JBHSRS010000001">
    <property type="protein sequence ID" value="MFC6279745.1"/>
    <property type="molecule type" value="Genomic_DNA"/>
</dbReference>
<feature type="transmembrane region" description="Helical" evidence="1">
    <location>
        <begin position="7"/>
        <end position="24"/>
    </location>
</feature>
<evidence type="ECO:0000256" key="1">
    <source>
        <dbReference type="SAM" id="Phobius"/>
    </source>
</evidence>